<dbReference type="EMBL" id="LRRD01000137">
    <property type="protein sequence ID" value="KXW57070.1"/>
    <property type="molecule type" value="Genomic_DNA"/>
</dbReference>
<dbReference type="STRING" id="1789004.FEMY_24120"/>
<name>A0A149VV29_9PROT</name>
<keyword evidence="3" id="KW-1185">Reference proteome</keyword>
<dbReference type="PATRIC" id="fig|1789004.3.peg.2558"/>
<evidence type="ECO:0000313" key="3">
    <source>
        <dbReference type="Proteomes" id="UP000075653"/>
    </source>
</evidence>
<protein>
    <submittedName>
        <fullName evidence="1">Ribonuclease VapC32</fullName>
        <ecNumber evidence="1">3.1.-.-</ecNumber>
    </submittedName>
    <submittedName>
        <fullName evidence="2">Type II toxin-antitoxin system VapC family toxin</fullName>
    </submittedName>
</protein>
<dbReference type="GO" id="GO:0016787">
    <property type="term" value="F:hydrolase activity"/>
    <property type="evidence" value="ECO:0007669"/>
    <property type="project" value="UniProtKB-KW"/>
</dbReference>
<dbReference type="InterPro" id="IPR029060">
    <property type="entry name" value="PIN-like_dom_sf"/>
</dbReference>
<dbReference type="EC" id="3.1.-.-" evidence="1"/>
<organism evidence="1 3">
    <name type="scientific">Ferrovum myxofaciens</name>
    <dbReference type="NCBI Taxonomy" id="416213"/>
    <lineage>
        <taxon>Bacteria</taxon>
        <taxon>Pseudomonadati</taxon>
        <taxon>Pseudomonadota</taxon>
        <taxon>Betaproteobacteria</taxon>
        <taxon>Ferrovales</taxon>
        <taxon>Ferrovaceae</taxon>
        <taxon>Ferrovum</taxon>
    </lineage>
</organism>
<sequence length="126" mass="13832">MSVLIDTSVWIDHFRNGNDALIDLIGLDLALTHPMVILEIACGTPPAPRIQTLDNLGLLQPCNQASMREVMEFIEREKLYGLGCGLVDMTLLASTLITPGAELWTLDKRLADLAGRFGVAHRPTLH</sequence>
<dbReference type="SUPFAM" id="SSF88723">
    <property type="entry name" value="PIN domain-like"/>
    <property type="match status" value="1"/>
</dbReference>
<evidence type="ECO:0000313" key="1">
    <source>
        <dbReference type="EMBL" id="KXW57070.1"/>
    </source>
</evidence>
<gene>
    <name evidence="1" type="ORF">FEMY_24120</name>
    <name evidence="2" type="ORF">JZL65_12105</name>
</gene>
<dbReference type="RefSeq" id="WP_062188641.1">
    <property type="nucleotide sequence ID" value="NZ_CP071137.1"/>
</dbReference>
<reference evidence="2" key="2">
    <citation type="submission" date="2021-02" db="EMBL/GenBank/DDBJ databases">
        <title>Comparative genomics of Ferrovum myxofaciens strains, predominant extremophile bacteria forming large biofilm stalactites in acid mine ecosystems.</title>
        <authorList>
            <person name="Burkartova K."/>
            <person name="Ridl J."/>
            <person name="Pajer P."/>
            <person name="Falteisek L."/>
        </authorList>
    </citation>
    <scope>NUCLEOTIDE SEQUENCE</scope>
    <source>
        <strain evidence="2">MI1III</strain>
    </source>
</reference>
<dbReference type="EMBL" id="CP071137">
    <property type="protein sequence ID" value="QWY77194.1"/>
    <property type="molecule type" value="Genomic_DNA"/>
</dbReference>
<dbReference type="Proteomes" id="UP000683551">
    <property type="component" value="Chromosome"/>
</dbReference>
<accession>A0A149VV29</accession>
<evidence type="ECO:0000313" key="2">
    <source>
        <dbReference type="EMBL" id="QWY77194.1"/>
    </source>
</evidence>
<reference evidence="1 3" key="1">
    <citation type="submission" date="2016-01" db="EMBL/GenBank/DDBJ databases">
        <title>Genome sequence of the acidophilic iron oxidising Ferrovum strain Z-31.</title>
        <authorList>
            <person name="Poehlein A."/>
            <person name="Ullrich S.R."/>
            <person name="Schloemann M."/>
            <person name="Muehling M."/>
            <person name="Daniel R."/>
        </authorList>
    </citation>
    <scope>NUCLEOTIDE SEQUENCE [LARGE SCALE GENOMIC DNA]</scope>
    <source>
        <strain evidence="1 3">Z-31</strain>
    </source>
</reference>
<dbReference type="Gene3D" id="3.40.50.1010">
    <property type="entry name" value="5'-nuclease"/>
    <property type="match status" value="1"/>
</dbReference>
<dbReference type="Proteomes" id="UP000075653">
    <property type="component" value="Unassembled WGS sequence"/>
</dbReference>
<keyword evidence="1" id="KW-0378">Hydrolase</keyword>
<dbReference type="AlphaFoldDB" id="A0A149VV29"/>
<accession>A0A8F3IIN5</accession>
<proteinExistence type="predicted"/>